<dbReference type="InterPro" id="IPR049874">
    <property type="entry name" value="ROK_cs"/>
</dbReference>
<dbReference type="EMBL" id="CP035758">
    <property type="protein sequence ID" value="QBD81695.1"/>
    <property type="molecule type" value="Genomic_DNA"/>
</dbReference>
<dbReference type="RefSeq" id="WP_129892756.1">
    <property type="nucleotide sequence ID" value="NZ_CP035758.1"/>
</dbReference>
<dbReference type="PANTHER" id="PTHR18964">
    <property type="entry name" value="ROK (REPRESSOR, ORF, KINASE) FAMILY"/>
    <property type="match status" value="1"/>
</dbReference>
<protein>
    <submittedName>
        <fullName evidence="2">ROK family protein</fullName>
    </submittedName>
</protein>
<dbReference type="AlphaFoldDB" id="A0A4P6K143"/>
<sequence length="262" mass="26779">MPGWDNVDVWGVLQHEFGVPLYMDNDANMGALGESRCGAARGSMNMAYIKVATGIGGGLIVDGHIYRGHSGSAGELGHISIDEDGPLCVCGNRGCLETLAGARAIVEDALLGRSLHARGEANAEKGSAVSLLVRRKDQLAQAEPGSAEYVRADIADVILAAQRGDAASVAALERAGEHIGIALAGLINLFNPATIVVDGGVARAGALLLAPLRRVAAACSLPAAWNGTRILPGELGNDAIALGAVITVIDIAFSPVPHPLSS</sequence>
<dbReference type="KEGG" id="kbs:EPA93_39290"/>
<dbReference type="InterPro" id="IPR043129">
    <property type="entry name" value="ATPase_NBD"/>
</dbReference>
<name>A0A4P6K143_KTERU</name>
<dbReference type="Gene3D" id="3.30.420.40">
    <property type="match status" value="2"/>
</dbReference>
<dbReference type="SUPFAM" id="SSF53067">
    <property type="entry name" value="Actin-like ATPase domain"/>
    <property type="match status" value="1"/>
</dbReference>
<evidence type="ECO:0000313" key="3">
    <source>
        <dbReference type="Proteomes" id="UP000290365"/>
    </source>
</evidence>
<evidence type="ECO:0000256" key="1">
    <source>
        <dbReference type="ARBA" id="ARBA00006479"/>
    </source>
</evidence>
<organism evidence="2 3">
    <name type="scientific">Ktedonosporobacter rubrisoli</name>
    <dbReference type="NCBI Taxonomy" id="2509675"/>
    <lineage>
        <taxon>Bacteria</taxon>
        <taxon>Bacillati</taxon>
        <taxon>Chloroflexota</taxon>
        <taxon>Ktedonobacteria</taxon>
        <taxon>Ktedonobacterales</taxon>
        <taxon>Ktedonosporobacteraceae</taxon>
        <taxon>Ktedonosporobacter</taxon>
    </lineage>
</organism>
<keyword evidence="3" id="KW-1185">Reference proteome</keyword>
<gene>
    <name evidence="2" type="ORF">EPA93_39290</name>
</gene>
<dbReference type="Pfam" id="PF00480">
    <property type="entry name" value="ROK"/>
    <property type="match status" value="1"/>
</dbReference>
<proteinExistence type="inferred from homology"/>
<comment type="similarity">
    <text evidence="1">Belongs to the ROK (NagC/XylR) family.</text>
</comment>
<dbReference type="InterPro" id="IPR000600">
    <property type="entry name" value="ROK"/>
</dbReference>
<dbReference type="PANTHER" id="PTHR18964:SF149">
    <property type="entry name" value="BIFUNCTIONAL UDP-N-ACETYLGLUCOSAMINE 2-EPIMERASE_N-ACETYLMANNOSAMINE KINASE"/>
    <property type="match status" value="1"/>
</dbReference>
<dbReference type="PROSITE" id="PS01125">
    <property type="entry name" value="ROK"/>
    <property type="match status" value="1"/>
</dbReference>
<evidence type="ECO:0000313" key="2">
    <source>
        <dbReference type="EMBL" id="QBD81695.1"/>
    </source>
</evidence>
<accession>A0A4P6K143</accession>
<dbReference type="Proteomes" id="UP000290365">
    <property type="component" value="Chromosome"/>
</dbReference>
<dbReference type="OrthoDB" id="9796533at2"/>
<reference evidence="2 3" key="1">
    <citation type="submission" date="2019-01" db="EMBL/GenBank/DDBJ databases">
        <title>Ktedonosporobacter rubrisoli SCAWS-G2.</title>
        <authorList>
            <person name="Huang Y."/>
            <person name="Yan B."/>
        </authorList>
    </citation>
    <scope>NUCLEOTIDE SEQUENCE [LARGE SCALE GENOMIC DNA]</scope>
    <source>
        <strain evidence="2 3">SCAWS-G2</strain>
    </source>
</reference>